<dbReference type="RefSeq" id="WP_023065379.1">
    <property type="nucleotide sequence ID" value="NZ_AUZM01000011.1"/>
</dbReference>
<dbReference type="InterPro" id="IPR011990">
    <property type="entry name" value="TPR-like_helical_dom_sf"/>
</dbReference>
<dbReference type="PATRIC" id="fig|1348334.3.peg.1547"/>
<dbReference type="AlphaFoldDB" id="U7QM18"/>
<evidence type="ECO:0000256" key="1">
    <source>
        <dbReference type="SAM" id="MobiDB-lite"/>
    </source>
</evidence>
<dbReference type="InterPro" id="IPR024983">
    <property type="entry name" value="CHAT_dom"/>
</dbReference>
<feature type="compositionally biased region" description="Basic and acidic residues" evidence="1">
    <location>
        <begin position="499"/>
        <end position="511"/>
    </location>
</feature>
<feature type="domain" description="CHAT" evidence="2">
    <location>
        <begin position="91"/>
        <end position="381"/>
    </location>
</feature>
<dbReference type="Gene3D" id="1.25.40.10">
    <property type="entry name" value="Tetratricopeptide repeat domain"/>
    <property type="match status" value="1"/>
</dbReference>
<evidence type="ECO:0000313" key="3">
    <source>
        <dbReference type="EMBL" id="ERT08337.1"/>
    </source>
</evidence>
<name>U7QM18_9CYAN</name>
<organism evidence="3 4">
    <name type="scientific">Lyngbya aestuarii BL J</name>
    <dbReference type="NCBI Taxonomy" id="1348334"/>
    <lineage>
        <taxon>Bacteria</taxon>
        <taxon>Bacillati</taxon>
        <taxon>Cyanobacteriota</taxon>
        <taxon>Cyanophyceae</taxon>
        <taxon>Oscillatoriophycideae</taxon>
        <taxon>Oscillatoriales</taxon>
        <taxon>Microcoleaceae</taxon>
        <taxon>Lyngbya</taxon>
    </lineage>
</organism>
<reference evidence="3 4" key="1">
    <citation type="journal article" date="2013" name="Front. Microbiol.">
        <title>Comparative genomic analyses of the cyanobacterium, Lyngbya aestuarii BL J, a powerful hydrogen producer.</title>
        <authorList>
            <person name="Kothari A."/>
            <person name="Vaughn M."/>
            <person name="Garcia-Pichel F."/>
        </authorList>
    </citation>
    <scope>NUCLEOTIDE SEQUENCE [LARGE SCALE GENOMIC DNA]</scope>
    <source>
        <strain evidence="3 4">BL J</strain>
    </source>
</reference>
<evidence type="ECO:0000259" key="2">
    <source>
        <dbReference type="Pfam" id="PF12770"/>
    </source>
</evidence>
<dbReference type="Proteomes" id="UP000017127">
    <property type="component" value="Unassembled WGS sequence"/>
</dbReference>
<proteinExistence type="predicted"/>
<dbReference type="EMBL" id="AUZM01000011">
    <property type="protein sequence ID" value="ERT08337.1"/>
    <property type="molecule type" value="Genomic_DNA"/>
</dbReference>
<dbReference type="SUPFAM" id="SSF48452">
    <property type="entry name" value="TPR-like"/>
    <property type="match status" value="1"/>
</dbReference>
<sequence length="820" mass="91633">MMTQEFHISVTPVGNNEYLVRTEEVASGVPLAEEQVSWPVETWLGYTRQLMQDPILGVLQGQTLTRYRTRGVSTASNSALSPESSIISLVELGRQLYNGLFQGTMRESWTCAQAIAQNRREFLHLRLGVKGKHLGSLPWEVLYAGDRPLGTGPDVGFSRYQPGVVSPNYSHILTSNQPLKILVAISAPNDQESLQLKREVLHLQEELQRDTQRSSERSRPRPEIQLTILEQPDGHQLTQALEQGQYQVFHYAGHSNLGVSGGELYLVSSRTGLTETLSGDDLAGLLVNNGVQMAVLNSCRGAYAHGSHSDEETAQLNLAESLVRRGIPGVLAMAERIPDEVALTLTRLLYRNLNQGHPIDISLSRARQGLVSAYGSHQLYWGLPILYLHRKFDGYLTADSAEPQTVKAISPSLFAPISTQNWGESSLRAIEKETEKKQTENLEFAFSKAEIDPFLKDIEYVDDLAEEDEDLEFIGDALRQLKSSQPSSSLGGKKSNQKFVEKQDPISEAKITRSNRSPLPQSKTNTTVQVLSAKLLNLNAFKSWLPLALLLIPMSLGVGLFYSSILQFGKSEPEIALSKPTKPNSTSPNLPSEQPLDLSAAKTDYVLGIAVEQFYQENLLAGVEATTELLNRGAITEAKAALAAVSVRDSDKPEINFLWGRLMWQAINQGSADYMMDDVRRYWERAVQQRPDSLEYRNALGFAYYSEGRLDQAYQTWLQVLDLEEPTFNEQTVQQKLAQLQDTNKPQILTAYAGLGLVLMKSTAELPRPEQAIRLSKAVKFCNKVLSEAPEEFKPHLLSQNWLWTNAIIRDWRLLMRQQN</sequence>
<gene>
    <name evidence="3" type="ORF">M595_1586</name>
</gene>
<feature type="region of interest" description="Disordered" evidence="1">
    <location>
        <begin position="483"/>
        <end position="524"/>
    </location>
</feature>
<comment type="caution">
    <text evidence="3">The sequence shown here is derived from an EMBL/GenBank/DDBJ whole genome shotgun (WGS) entry which is preliminary data.</text>
</comment>
<protein>
    <submittedName>
        <fullName evidence="3">CHAT domain protein</fullName>
    </submittedName>
</protein>
<evidence type="ECO:0000313" key="4">
    <source>
        <dbReference type="Proteomes" id="UP000017127"/>
    </source>
</evidence>
<keyword evidence="4" id="KW-1185">Reference proteome</keyword>
<dbReference type="Pfam" id="PF12770">
    <property type="entry name" value="CHAT"/>
    <property type="match status" value="1"/>
</dbReference>
<feature type="compositionally biased region" description="Polar residues" evidence="1">
    <location>
        <begin position="512"/>
        <end position="524"/>
    </location>
</feature>
<accession>U7QM18</accession>